<dbReference type="PATRIC" id="fig|1619116.3.peg.141"/>
<feature type="transmembrane region" description="Helical" evidence="6">
    <location>
        <begin position="153"/>
        <end position="169"/>
    </location>
</feature>
<feature type="transmembrane region" description="Helical" evidence="6">
    <location>
        <begin position="48"/>
        <end position="68"/>
    </location>
</feature>
<dbReference type="PANTHER" id="PTHR22926:SF5">
    <property type="entry name" value="PHOSPHO-N-ACETYLMURAMOYL-PENTAPEPTIDE-TRANSFERASE HOMOLOG"/>
    <property type="match status" value="1"/>
</dbReference>
<gene>
    <name evidence="7" type="ORF">UW65_C0009G0012</name>
</gene>
<keyword evidence="4 6" id="KW-1133">Transmembrane helix</keyword>
<evidence type="ECO:0000256" key="6">
    <source>
        <dbReference type="SAM" id="Phobius"/>
    </source>
</evidence>
<name>A0A0G1MD75_UNCKA</name>
<feature type="transmembrane region" description="Helical" evidence="6">
    <location>
        <begin position="189"/>
        <end position="207"/>
    </location>
</feature>
<comment type="subcellular location">
    <subcellularLocation>
        <location evidence="1">Membrane</location>
        <topology evidence="1">Multi-pass membrane protein</topology>
    </subcellularLocation>
</comment>
<evidence type="ECO:0000256" key="3">
    <source>
        <dbReference type="ARBA" id="ARBA00022692"/>
    </source>
</evidence>
<evidence type="ECO:0000313" key="7">
    <source>
        <dbReference type="EMBL" id="KKT69894.1"/>
    </source>
</evidence>
<dbReference type="EMBL" id="LCJD01000009">
    <property type="protein sequence ID" value="KKT69894.1"/>
    <property type="molecule type" value="Genomic_DNA"/>
</dbReference>
<evidence type="ECO:0000256" key="1">
    <source>
        <dbReference type="ARBA" id="ARBA00004141"/>
    </source>
</evidence>
<reference evidence="7 8" key="1">
    <citation type="journal article" date="2015" name="Nature">
        <title>rRNA introns, odd ribosomes, and small enigmatic genomes across a large radiation of phyla.</title>
        <authorList>
            <person name="Brown C.T."/>
            <person name="Hug L.A."/>
            <person name="Thomas B.C."/>
            <person name="Sharon I."/>
            <person name="Castelle C.J."/>
            <person name="Singh A."/>
            <person name="Wilkins M.J."/>
            <person name="Williams K.H."/>
            <person name="Banfield J.F."/>
        </authorList>
    </citation>
    <scope>NUCLEOTIDE SEQUENCE [LARGE SCALE GENOMIC DNA]</scope>
</reference>
<dbReference type="GO" id="GO:0005886">
    <property type="term" value="C:plasma membrane"/>
    <property type="evidence" value="ECO:0007669"/>
    <property type="project" value="TreeGrafter"/>
</dbReference>
<proteinExistence type="predicted"/>
<dbReference type="GO" id="GO:0071555">
    <property type="term" value="P:cell wall organization"/>
    <property type="evidence" value="ECO:0007669"/>
    <property type="project" value="TreeGrafter"/>
</dbReference>
<evidence type="ECO:0000256" key="4">
    <source>
        <dbReference type="ARBA" id="ARBA00022989"/>
    </source>
</evidence>
<dbReference type="Pfam" id="PF00953">
    <property type="entry name" value="Glycos_transf_4"/>
    <property type="match status" value="1"/>
</dbReference>
<dbReference type="GO" id="GO:0016780">
    <property type="term" value="F:phosphotransferase activity, for other substituted phosphate groups"/>
    <property type="evidence" value="ECO:0007669"/>
    <property type="project" value="InterPro"/>
</dbReference>
<feature type="transmembrane region" description="Helical" evidence="6">
    <location>
        <begin position="6"/>
        <end position="27"/>
    </location>
</feature>
<dbReference type="GO" id="GO:0044038">
    <property type="term" value="P:cell wall macromolecule biosynthetic process"/>
    <property type="evidence" value="ECO:0007669"/>
    <property type="project" value="TreeGrafter"/>
</dbReference>
<sequence>MEIQLVHLFFAAIISVFLYPVWIKFVYRYQMGEAIRTDGPQSHLVKKGTPTMGGLVFVLTVGVVTFLLNRSRTQTLFPLFVASLAGFFGLIEDLSKVYKRSGLPGFFAYHFGSALATPPIIVKAFQVPWRVFTEFWRVVGSNADAGIKTHQKFLIQACIAGFVSYWTYFKLGWDYIWFPLIGDVHIGWGYPLVIFFLFTAVLNFVAFTDGLDGLAGGVLLFAFAALGALAFTQEHYDLAAFTGVIVGALLAFLWFNIYPARFFMGELCFSPSWYTAPSGICSFRYISCVSDRRCFQPPATIISKVNKKAHSAYGTFTSPL</sequence>
<comment type="caution">
    <text evidence="7">The sequence shown here is derived from an EMBL/GenBank/DDBJ whole genome shotgun (WGS) entry which is preliminary data.</text>
</comment>
<keyword evidence="2 7" id="KW-0808">Transferase</keyword>
<keyword evidence="3 6" id="KW-0812">Transmembrane</keyword>
<protein>
    <submittedName>
        <fullName evidence="7">Phospho-N-acetylmuramoyl-pentapeptide-transferase</fullName>
    </submittedName>
</protein>
<dbReference type="Pfam" id="PF10555">
    <property type="entry name" value="MraY_sig1"/>
    <property type="match status" value="1"/>
</dbReference>
<dbReference type="InterPro" id="IPR018480">
    <property type="entry name" value="PNAcMuramoyl-5peptid_Trfase_CS"/>
</dbReference>
<feature type="transmembrane region" description="Helical" evidence="6">
    <location>
        <begin position="214"/>
        <end position="232"/>
    </location>
</feature>
<keyword evidence="5 6" id="KW-0472">Membrane</keyword>
<organism evidence="7 8">
    <name type="scientific">candidate division WWE3 bacterium GW2011_GWB1_44_4</name>
    <dbReference type="NCBI Taxonomy" id="1619116"/>
    <lineage>
        <taxon>Bacteria</taxon>
        <taxon>Katanobacteria</taxon>
    </lineage>
</organism>
<dbReference type="Proteomes" id="UP000034783">
    <property type="component" value="Unassembled WGS sequence"/>
</dbReference>
<evidence type="ECO:0000256" key="5">
    <source>
        <dbReference type="ARBA" id="ARBA00023136"/>
    </source>
</evidence>
<feature type="transmembrane region" description="Helical" evidence="6">
    <location>
        <begin position="238"/>
        <end position="257"/>
    </location>
</feature>
<feature type="transmembrane region" description="Helical" evidence="6">
    <location>
        <begin position="74"/>
        <end position="91"/>
    </location>
</feature>
<dbReference type="PROSITE" id="PS01347">
    <property type="entry name" value="MRAY_1"/>
    <property type="match status" value="1"/>
</dbReference>
<dbReference type="AlphaFoldDB" id="A0A0G1MD75"/>
<dbReference type="PANTHER" id="PTHR22926">
    <property type="entry name" value="PHOSPHO-N-ACETYLMURAMOYL-PENTAPEPTIDE-TRANSFERASE"/>
    <property type="match status" value="1"/>
</dbReference>
<accession>A0A0G1MD75</accession>
<dbReference type="InterPro" id="IPR000715">
    <property type="entry name" value="Glycosyl_transferase_4"/>
</dbReference>
<evidence type="ECO:0000313" key="8">
    <source>
        <dbReference type="Proteomes" id="UP000034783"/>
    </source>
</evidence>
<evidence type="ECO:0000256" key="2">
    <source>
        <dbReference type="ARBA" id="ARBA00022679"/>
    </source>
</evidence>